<reference evidence="1 2" key="1">
    <citation type="submission" date="2019-09" db="EMBL/GenBank/DDBJ databases">
        <title>Bird 10,000 Genomes (B10K) Project - Family phase.</title>
        <authorList>
            <person name="Zhang G."/>
        </authorList>
    </citation>
    <scope>NUCLEOTIDE SEQUENCE [LARGE SCALE GENOMIC DNA]</scope>
    <source>
        <strain evidence="1">B10K-DU-001-04</strain>
        <tissue evidence="1">Muscle</tissue>
    </source>
</reference>
<dbReference type="OrthoDB" id="9939072at2759"/>
<dbReference type="AlphaFoldDB" id="A0A7K8XSZ4"/>
<evidence type="ECO:0000313" key="1">
    <source>
        <dbReference type="EMBL" id="NXF93588.1"/>
    </source>
</evidence>
<evidence type="ECO:0000313" key="2">
    <source>
        <dbReference type="Proteomes" id="UP000583613"/>
    </source>
</evidence>
<feature type="non-terminal residue" evidence="1">
    <location>
        <position position="1"/>
    </location>
</feature>
<dbReference type="PANTHER" id="PTHR14870:SF1">
    <property type="entry name" value="TUBULIN EPSILON AND DELTA COMPLEX PROTEIN 2"/>
    <property type="match status" value="1"/>
</dbReference>
<gene>
    <name evidence="1" type="primary">Tedc2</name>
    <name evidence="1" type="ORF">EUBBOU_R04221</name>
</gene>
<dbReference type="Proteomes" id="UP000583613">
    <property type="component" value="Unassembled WGS sequence"/>
</dbReference>
<dbReference type="PANTHER" id="PTHR14870">
    <property type="entry name" value="TUBULIN EPSILON AND DELTA COMPLEX PROTEIN 2"/>
    <property type="match status" value="1"/>
</dbReference>
<keyword evidence="2" id="KW-1185">Reference proteome</keyword>
<dbReference type="InterPro" id="IPR031518">
    <property type="entry name" value="DUF4693"/>
</dbReference>
<proteinExistence type="predicted"/>
<dbReference type="Pfam" id="PF15764">
    <property type="entry name" value="DUF4693"/>
    <property type="match status" value="1"/>
</dbReference>
<comment type="caution">
    <text evidence="1">The sequence shown here is derived from an EMBL/GenBank/DDBJ whole genome shotgun (WGS) entry which is preliminary data.</text>
</comment>
<accession>A0A7K8XSZ4</accession>
<organism evidence="1 2">
    <name type="scientific">Eubucco bourcierii</name>
    <name type="common">red-headed barbet</name>
    <dbReference type="NCBI Taxonomy" id="91767"/>
    <lineage>
        <taxon>Eukaryota</taxon>
        <taxon>Metazoa</taxon>
        <taxon>Chordata</taxon>
        <taxon>Craniata</taxon>
        <taxon>Vertebrata</taxon>
        <taxon>Euteleostomi</taxon>
        <taxon>Archelosauria</taxon>
        <taxon>Archosauria</taxon>
        <taxon>Dinosauria</taxon>
        <taxon>Saurischia</taxon>
        <taxon>Theropoda</taxon>
        <taxon>Coelurosauria</taxon>
        <taxon>Aves</taxon>
        <taxon>Neognathae</taxon>
        <taxon>Neoaves</taxon>
        <taxon>Telluraves</taxon>
        <taxon>Coraciimorphae</taxon>
        <taxon>Piciformes</taxon>
        <taxon>Ramphastidae</taxon>
        <taxon>Eubucco</taxon>
    </lineage>
</organism>
<feature type="non-terminal residue" evidence="1">
    <location>
        <position position="234"/>
    </location>
</feature>
<protein>
    <submittedName>
        <fullName evidence="1">TEDC2 protein</fullName>
    </submittedName>
</protein>
<dbReference type="EMBL" id="VWZE01016942">
    <property type="protein sequence ID" value="NXF93588.1"/>
    <property type="molecule type" value="Genomic_DNA"/>
</dbReference>
<name>A0A7K8XSZ4_9PICI</name>
<sequence>CQLQLPLPYRKAYSRNSRAWQSCCLCQSSVDATAARSHFLERIQSTVSFLSSLSPPPSTWSGTGPAKIEEELKALQDLPCLLSHYMAAEPAAHATLPGEYESLLSLEALLATASQCLHKLQLMQAGCSGHMGSCSPACAPARGQMCGPADVLPVPLLCYSSSQELRDLFALKMQVSMLHQEVTLQKVLMVEVLPELESRLCLEASAAQLYRAIYSQLCQGGRRFPVLVRDELVE</sequence>